<feature type="signal peptide" evidence="6">
    <location>
        <begin position="1"/>
        <end position="21"/>
    </location>
</feature>
<proteinExistence type="inferred from homology"/>
<dbReference type="InterPro" id="IPR001638">
    <property type="entry name" value="Solute-binding_3/MltF_N"/>
</dbReference>
<evidence type="ECO:0000256" key="5">
    <source>
        <dbReference type="SAM" id="MobiDB-lite"/>
    </source>
</evidence>
<dbReference type="GO" id="GO:0015276">
    <property type="term" value="F:ligand-gated monoatomic ion channel activity"/>
    <property type="evidence" value="ECO:0007669"/>
    <property type="project" value="InterPro"/>
</dbReference>
<dbReference type="PANTHER" id="PTHR35936">
    <property type="entry name" value="MEMBRANE-BOUND LYTIC MUREIN TRANSGLYCOSYLASE F"/>
    <property type="match status" value="1"/>
</dbReference>
<feature type="domain" description="Ionotropic glutamate receptor C-terminal" evidence="8">
    <location>
        <begin position="64"/>
        <end position="285"/>
    </location>
</feature>
<comment type="caution">
    <text evidence="9">The sequence shown here is derived from an EMBL/GenBank/DDBJ whole genome shotgun (WGS) entry which is preliminary data.</text>
</comment>
<dbReference type="InterPro" id="IPR018313">
    <property type="entry name" value="SBP_3_CS"/>
</dbReference>
<dbReference type="EMBL" id="VWXL01000108">
    <property type="protein sequence ID" value="MVB12974.1"/>
    <property type="molecule type" value="Genomic_DNA"/>
</dbReference>
<dbReference type="RefSeq" id="WP_156991427.1">
    <property type="nucleotide sequence ID" value="NZ_VWXL01000108.1"/>
</dbReference>
<feature type="chain" id="PRO_5039685335" evidence="6">
    <location>
        <begin position="22"/>
        <end position="290"/>
    </location>
</feature>
<evidence type="ECO:0000313" key="10">
    <source>
        <dbReference type="Proteomes" id="UP000469440"/>
    </source>
</evidence>
<comment type="subcellular location">
    <subcellularLocation>
        <location evidence="1">Cell envelope</location>
    </subcellularLocation>
</comment>
<protein>
    <submittedName>
        <fullName evidence="9">Membrane-bound lytic murein transglycosylase F</fullName>
    </submittedName>
</protein>
<dbReference type="GO" id="GO:0030313">
    <property type="term" value="C:cell envelope"/>
    <property type="evidence" value="ECO:0007669"/>
    <property type="project" value="UniProtKB-SubCell"/>
</dbReference>
<dbReference type="PANTHER" id="PTHR35936:SF17">
    <property type="entry name" value="ARGININE-BINDING EXTRACELLULAR PROTEIN ARTP"/>
    <property type="match status" value="1"/>
</dbReference>
<dbReference type="SMART" id="SM00062">
    <property type="entry name" value="PBPb"/>
    <property type="match status" value="1"/>
</dbReference>
<evidence type="ECO:0000256" key="1">
    <source>
        <dbReference type="ARBA" id="ARBA00004196"/>
    </source>
</evidence>
<feature type="domain" description="Solute-binding protein family 3/N-terminal" evidence="7">
    <location>
        <begin position="64"/>
        <end position="287"/>
    </location>
</feature>
<dbReference type="PROSITE" id="PS01039">
    <property type="entry name" value="SBP_BACTERIAL_3"/>
    <property type="match status" value="1"/>
</dbReference>
<dbReference type="OrthoDB" id="9774451at2"/>
<dbReference type="Gene3D" id="3.40.190.10">
    <property type="entry name" value="Periplasmic binding protein-like II"/>
    <property type="match status" value="2"/>
</dbReference>
<dbReference type="AlphaFoldDB" id="A0A6N8I4K1"/>
<dbReference type="GO" id="GO:0016020">
    <property type="term" value="C:membrane"/>
    <property type="evidence" value="ECO:0007669"/>
    <property type="project" value="InterPro"/>
</dbReference>
<evidence type="ECO:0000256" key="6">
    <source>
        <dbReference type="SAM" id="SignalP"/>
    </source>
</evidence>
<evidence type="ECO:0000259" key="7">
    <source>
        <dbReference type="SMART" id="SM00062"/>
    </source>
</evidence>
<gene>
    <name evidence="9" type="primary">mltF_2</name>
    <name evidence="9" type="ORF">CAFE_37270</name>
</gene>
<evidence type="ECO:0000259" key="8">
    <source>
        <dbReference type="SMART" id="SM00079"/>
    </source>
</evidence>
<organism evidence="9 10">
    <name type="scientific">Caproicibacter fermentans</name>
    <dbReference type="NCBI Taxonomy" id="2576756"/>
    <lineage>
        <taxon>Bacteria</taxon>
        <taxon>Bacillati</taxon>
        <taxon>Bacillota</taxon>
        <taxon>Clostridia</taxon>
        <taxon>Eubacteriales</taxon>
        <taxon>Acutalibacteraceae</taxon>
        <taxon>Caproicibacter</taxon>
    </lineage>
</organism>
<keyword evidence="10" id="KW-1185">Reference proteome</keyword>
<dbReference type="Pfam" id="PF00497">
    <property type="entry name" value="SBP_bac_3"/>
    <property type="match status" value="1"/>
</dbReference>
<keyword evidence="3 6" id="KW-0732">Signal</keyword>
<dbReference type="CDD" id="cd13624">
    <property type="entry name" value="PBP2_Arg_Lys_His"/>
    <property type="match status" value="1"/>
</dbReference>
<accession>A0A6N8I4K1</accession>
<dbReference type="Proteomes" id="UP000469440">
    <property type="component" value="Unassembled WGS sequence"/>
</dbReference>
<reference evidence="9 10" key="1">
    <citation type="submission" date="2019-09" db="EMBL/GenBank/DDBJ databases">
        <title>Genome sequence of Clostridium sp. EA1.</title>
        <authorList>
            <person name="Poehlein A."/>
            <person name="Bengelsdorf F.R."/>
            <person name="Daniel R."/>
        </authorList>
    </citation>
    <scope>NUCLEOTIDE SEQUENCE [LARGE SCALE GENOMIC DNA]</scope>
    <source>
        <strain evidence="9 10">EA1</strain>
    </source>
</reference>
<evidence type="ECO:0000256" key="3">
    <source>
        <dbReference type="ARBA" id="ARBA00022729"/>
    </source>
</evidence>
<comment type="similarity">
    <text evidence="2 4">Belongs to the bacterial solute-binding protein 3 family.</text>
</comment>
<dbReference type="SUPFAM" id="SSF53850">
    <property type="entry name" value="Periplasmic binding protein-like II"/>
    <property type="match status" value="1"/>
</dbReference>
<evidence type="ECO:0000256" key="4">
    <source>
        <dbReference type="RuleBase" id="RU003744"/>
    </source>
</evidence>
<dbReference type="PROSITE" id="PS51257">
    <property type="entry name" value="PROKAR_LIPOPROTEIN"/>
    <property type="match status" value="1"/>
</dbReference>
<dbReference type="InterPro" id="IPR001320">
    <property type="entry name" value="Iontro_rcpt_C"/>
</dbReference>
<evidence type="ECO:0000313" key="9">
    <source>
        <dbReference type="EMBL" id="MVB12974.1"/>
    </source>
</evidence>
<dbReference type="SMART" id="SM00079">
    <property type="entry name" value="PBPe"/>
    <property type="match status" value="1"/>
</dbReference>
<evidence type="ECO:0000256" key="2">
    <source>
        <dbReference type="ARBA" id="ARBA00010333"/>
    </source>
</evidence>
<feature type="region of interest" description="Disordered" evidence="5">
    <location>
        <begin position="28"/>
        <end position="49"/>
    </location>
</feature>
<name>A0A6N8I4K1_9FIRM</name>
<sequence>MKKAKRFAALVLAIAMSASLAACSQSSSSSSEAASGASAGTPSSAKAASSASSSGAIKTITDGTLTMSTNAEFEPFEYRDNDKIVGIDVEIANKIADKLGLELKINDVEFASLIMELQTNKCDFVAAGMTATDDRRKNVDFSDPYFDASQAIIVPKGSNIKSRTDLNGKNVGVQQGTTGDTFCTNEDGTSDIKVASVKRYNKGSDAISDLINGRIDAVVIDNFPATKFVQKNSDKLVKLDDSLTSEQYAIAVQKGNTALLDQIDEVLKEMKSSGELDQIIEKYQSSLTGE</sequence>